<gene>
    <name evidence="1" type="ORF">LCGC14_1572990</name>
</gene>
<reference evidence="1" key="1">
    <citation type="journal article" date="2015" name="Nature">
        <title>Complex archaea that bridge the gap between prokaryotes and eukaryotes.</title>
        <authorList>
            <person name="Spang A."/>
            <person name="Saw J.H."/>
            <person name="Jorgensen S.L."/>
            <person name="Zaremba-Niedzwiedzka K."/>
            <person name="Martijn J."/>
            <person name="Lind A.E."/>
            <person name="van Eijk R."/>
            <person name="Schleper C."/>
            <person name="Guy L."/>
            <person name="Ettema T.J."/>
        </authorList>
    </citation>
    <scope>NUCLEOTIDE SEQUENCE</scope>
</reference>
<sequence length="53" mass="6726">MSFDKFRIEVENQIIKLIERMDWLEQELEKKVNLEFFDLINEKRRREIKEAKR</sequence>
<name>A0A0F9IJ39_9ZZZZ</name>
<accession>A0A0F9IJ39</accession>
<dbReference type="EMBL" id="LAZR01012288">
    <property type="protein sequence ID" value="KKM27616.1"/>
    <property type="molecule type" value="Genomic_DNA"/>
</dbReference>
<organism evidence="1">
    <name type="scientific">marine sediment metagenome</name>
    <dbReference type="NCBI Taxonomy" id="412755"/>
    <lineage>
        <taxon>unclassified sequences</taxon>
        <taxon>metagenomes</taxon>
        <taxon>ecological metagenomes</taxon>
    </lineage>
</organism>
<protein>
    <submittedName>
        <fullName evidence="1">Uncharacterized protein</fullName>
    </submittedName>
</protein>
<evidence type="ECO:0000313" key="1">
    <source>
        <dbReference type="EMBL" id="KKM27616.1"/>
    </source>
</evidence>
<dbReference type="AlphaFoldDB" id="A0A0F9IJ39"/>
<proteinExistence type="predicted"/>
<comment type="caution">
    <text evidence="1">The sequence shown here is derived from an EMBL/GenBank/DDBJ whole genome shotgun (WGS) entry which is preliminary data.</text>
</comment>